<dbReference type="SUPFAM" id="SSF55120">
    <property type="entry name" value="Pseudouridine synthase"/>
    <property type="match status" value="1"/>
</dbReference>
<feature type="region of interest" description="Disordered" evidence="2">
    <location>
        <begin position="351"/>
        <end position="382"/>
    </location>
</feature>
<evidence type="ECO:0000256" key="1">
    <source>
        <dbReference type="ARBA" id="ARBA00010876"/>
    </source>
</evidence>
<organism evidence="4">
    <name type="scientific">Micromonas pusilla</name>
    <name type="common">Picoplanktonic green alga</name>
    <name type="synonym">Chromulina pusilla</name>
    <dbReference type="NCBI Taxonomy" id="38833"/>
    <lineage>
        <taxon>Eukaryota</taxon>
        <taxon>Viridiplantae</taxon>
        <taxon>Chlorophyta</taxon>
        <taxon>Mamiellophyceae</taxon>
        <taxon>Mamiellales</taxon>
        <taxon>Mamiellaceae</taxon>
        <taxon>Micromonas</taxon>
    </lineage>
</organism>
<sequence length="504" mass="54262">MPRGPRGATRGPTLECPACAQTIKARHPDQFRQHVGKCCPDVVEHVPRDAWGDVASAAAAVASREAVLLRTAKGLAYAEGNRMPVAEVAKTMRLPLHRVKGILRKASKAIPLVADDAPLEIVFEDEELLVVNKPPNLRFHPTHRFEGNSLLSRCLGHVRRRSREKKNQSVDSSTNDDLVCDRDDKISSDSDSDAPRIVHRLDMDTSGVCLFVKDPALVDGFARQFRGEQECAPFGRARKEYLALCVGRVPRGAGEGGAVVRFEGDGDLRDDAAGDASGTPPAEKASKARGTFTVNAHVGAHGSIPEARWVHPPPPPDPHAKVGGHPDMDASLPKHAVTVCAVLSTTGFEAGRAARKHGGDEKGTSGDDANRESTSDESDTNRRLVAALVRAQPLTGRTHQIRVHLAHASLPILSDPLYGPHVRWGGAAPAENRGDADAAFGGGETEIKRAWGGELWLGRQALHAQRLTVTHPRTLEKLVFDAPMPEDMRRACEVLGVDPRVADA</sequence>
<protein>
    <recommendedName>
        <fullName evidence="3">Pseudouridine synthase RsuA/RluA-like domain-containing protein</fullName>
    </recommendedName>
</protein>
<name>A0A7S0GV42_MICPS</name>
<accession>A0A7S0GV42</accession>
<dbReference type="AlphaFoldDB" id="A0A7S0GV42"/>
<feature type="compositionally biased region" description="Basic and acidic residues" evidence="2">
    <location>
        <begin position="179"/>
        <end position="193"/>
    </location>
</feature>
<dbReference type="GO" id="GO:0000455">
    <property type="term" value="P:enzyme-directed rRNA pseudouridine synthesis"/>
    <property type="evidence" value="ECO:0007669"/>
    <property type="project" value="TreeGrafter"/>
</dbReference>
<evidence type="ECO:0000259" key="3">
    <source>
        <dbReference type="Pfam" id="PF00849"/>
    </source>
</evidence>
<dbReference type="CDD" id="cd02869">
    <property type="entry name" value="PseudoU_synth_RluA_like"/>
    <property type="match status" value="1"/>
</dbReference>
<evidence type="ECO:0000313" key="4">
    <source>
        <dbReference type="EMBL" id="CAD8438811.1"/>
    </source>
</evidence>
<feature type="domain" description="Pseudouridine synthase RsuA/RluA-like" evidence="3">
    <location>
        <begin position="128"/>
        <end position="407"/>
    </location>
</feature>
<dbReference type="PANTHER" id="PTHR21600">
    <property type="entry name" value="MITOCHONDRIAL RNA PSEUDOURIDINE SYNTHASE"/>
    <property type="match status" value="1"/>
</dbReference>
<feature type="region of interest" description="Disordered" evidence="2">
    <location>
        <begin position="162"/>
        <end position="193"/>
    </location>
</feature>
<dbReference type="InterPro" id="IPR006145">
    <property type="entry name" value="PsdUridine_synth_RsuA/RluA"/>
</dbReference>
<dbReference type="Pfam" id="PF00849">
    <property type="entry name" value="PseudoU_synth_2"/>
    <property type="match status" value="1"/>
</dbReference>
<dbReference type="GO" id="GO:0003723">
    <property type="term" value="F:RNA binding"/>
    <property type="evidence" value="ECO:0007669"/>
    <property type="project" value="InterPro"/>
</dbReference>
<dbReference type="GO" id="GO:0009982">
    <property type="term" value="F:pseudouridine synthase activity"/>
    <property type="evidence" value="ECO:0007669"/>
    <property type="project" value="InterPro"/>
</dbReference>
<dbReference type="Gene3D" id="3.30.2350.10">
    <property type="entry name" value="Pseudouridine synthase"/>
    <property type="match status" value="1"/>
</dbReference>
<gene>
    <name evidence="4" type="ORF">MSP1401_LOCUS5430</name>
</gene>
<dbReference type="InterPro" id="IPR050188">
    <property type="entry name" value="RluA_PseudoU_synthase"/>
</dbReference>
<feature type="compositionally biased region" description="Basic and acidic residues" evidence="2">
    <location>
        <begin position="357"/>
        <end position="382"/>
    </location>
</feature>
<dbReference type="EMBL" id="HBEN01006629">
    <property type="protein sequence ID" value="CAD8438811.1"/>
    <property type="molecule type" value="Transcribed_RNA"/>
</dbReference>
<dbReference type="PANTHER" id="PTHR21600:SF87">
    <property type="entry name" value="RNA PSEUDOURIDYLATE SYNTHASE DOMAIN-CONTAINING PROTEIN 1"/>
    <property type="match status" value="1"/>
</dbReference>
<dbReference type="InterPro" id="IPR020103">
    <property type="entry name" value="PsdUridine_synth_cat_dom_sf"/>
</dbReference>
<reference evidence="4" key="1">
    <citation type="submission" date="2021-01" db="EMBL/GenBank/DDBJ databases">
        <authorList>
            <person name="Corre E."/>
            <person name="Pelletier E."/>
            <person name="Niang G."/>
            <person name="Scheremetjew M."/>
            <person name="Finn R."/>
            <person name="Kale V."/>
            <person name="Holt S."/>
            <person name="Cochrane G."/>
            <person name="Meng A."/>
            <person name="Brown T."/>
            <person name="Cohen L."/>
        </authorList>
    </citation>
    <scope>NUCLEOTIDE SEQUENCE</scope>
    <source>
        <strain evidence="4">CCAC1681</strain>
    </source>
</reference>
<proteinExistence type="inferred from homology"/>
<comment type="similarity">
    <text evidence="1">Belongs to the pseudouridine synthase RluA family.</text>
</comment>
<evidence type="ECO:0000256" key="2">
    <source>
        <dbReference type="SAM" id="MobiDB-lite"/>
    </source>
</evidence>